<dbReference type="STRING" id="72664.V4L0I2"/>
<accession>V4L0I2</accession>
<dbReference type="EMBL" id="KI517609">
    <property type="protein sequence ID" value="ESQ37119.1"/>
    <property type="molecule type" value="Genomic_DNA"/>
</dbReference>
<evidence type="ECO:0008006" key="3">
    <source>
        <dbReference type="Google" id="ProtNLM"/>
    </source>
</evidence>
<dbReference type="OMA" id="DIMEFEG"/>
<reference evidence="1 2" key="1">
    <citation type="journal article" date="2013" name="Front. Plant Sci.">
        <title>The Reference Genome of the Halophytic Plant Eutrema salsugineum.</title>
        <authorList>
            <person name="Yang R."/>
            <person name="Jarvis D.E."/>
            <person name="Chen H."/>
            <person name="Beilstein M.A."/>
            <person name="Grimwood J."/>
            <person name="Jenkins J."/>
            <person name="Shu S."/>
            <person name="Prochnik S."/>
            <person name="Xin M."/>
            <person name="Ma C."/>
            <person name="Schmutz J."/>
            <person name="Wing R.A."/>
            <person name="Mitchell-Olds T."/>
            <person name="Schumaker K.S."/>
            <person name="Wang X."/>
        </authorList>
    </citation>
    <scope>NUCLEOTIDE SEQUENCE [LARGE SCALE GENOMIC DNA]</scope>
</reference>
<dbReference type="eggNOG" id="ENOG502SXPZ">
    <property type="taxonomic scope" value="Eukaryota"/>
</dbReference>
<dbReference type="Gramene" id="ESQ37119">
    <property type="protein sequence ID" value="ESQ37119"/>
    <property type="gene ID" value="EUTSA_v10002819mg"/>
</dbReference>
<protein>
    <recommendedName>
        <fullName evidence="3">Retrotransposon gag domain-containing protein</fullName>
    </recommendedName>
</protein>
<name>V4L0I2_EUTSA</name>
<dbReference type="AlphaFoldDB" id="V4L0I2"/>
<dbReference type="Proteomes" id="UP000030689">
    <property type="component" value="Unassembled WGS sequence"/>
</dbReference>
<sequence>MATAMQVLVVQRPPPPVAAPVAPVDEDDEEDENPFAALRDNPAIQHLPVNDFNWENGFKSEIPEFHGGPTAEELLDWIVTMEEIMEFKHVPLDRCVPVLAMRFRGRATAWWAQLKATRTRLGKPK</sequence>
<feature type="non-terminal residue" evidence="1">
    <location>
        <position position="125"/>
    </location>
</feature>
<organism evidence="1 2">
    <name type="scientific">Eutrema salsugineum</name>
    <name type="common">Saltwater cress</name>
    <name type="synonym">Sisymbrium salsugineum</name>
    <dbReference type="NCBI Taxonomy" id="72664"/>
    <lineage>
        <taxon>Eukaryota</taxon>
        <taxon>Viridiplantae</taxon>
        <taxon>Streptophyta</taxon>
        <taxon>Embryophyta</taxon>
        <taxon>Tracheophyta</taxon>
        <taxon>Spermatophyta</taxon>
        <taxon>Magnoliopsida</taxon>
        <taxon>eudicotyledons</taxon>
        <taxon>Gunneridae</taxon>
        <taxon>Pentapetalae</taxon>
        <taxon>rosids</taxon>
        <taxon>malvids</taxon>
        <taxon>Brassicales</taxon>
        <taxon>Brassicaceae</taxon>
        <taxon>Eutremeae</taxon>
        <taxon>Eutrema</taxon>
    </lineage>
</organism>
<evidence type="ECO:0000313" key="2">
    <source>
        <dbReference type="Proteomes" id="UP000030689"/>
    </source>
</evidence>
<dbReference type="KEGG" id="eus:EUTSA_v10002819mg"/>
<evidence type="ECO:0000313" key="1">
    <source>
        <dbReference type="EMBL" id="ESQ37119.1"/>
    </source>
</evidence>
<keyword evidence="2" id="KW-1185">Reference proteome</keyword>
<gene>
    <name evidence="1" type="ORF">EUTSA_v10002819mg</name>
</gene>
<proteinExistence type="predicted"/>